<dbReference type="SMART" id="SM00283">
    <property type="entry name" value="MA"/>
    <property type="match status" value="1"/>
</dbReference>
<dbReference type="InterPro" id="IPR004089">
    <property type="entry name" value="MCPsignal_dom"/>
</dbReference>
<sequence length="794" mass="88885">MKNLNFGTKLLLILVSITVLSLSIMSYIISSNAFSALEKESQKYVNEVSKSSTLELSSILDKAFTVTNDIANKYKIALEYNEKLSEEGTINYFKSLLSQNFFIKGAFFTFENGELLYKKYDGTINKEFYTQKNGYFQPYVSRKDENTFNINILDEWNVNNSWVKIALDKKDIAITKPYIYEDVLMITISKPIFYKEKIVGVVGIDISLDFLIKQMKQIKIFETGYATLIDSYGVIISHPEIKNINKNIKDVTSNESILEAIEKGKKGEVFSYFSKNLRTNSDSYNFVYPVQFGDTKYYWSFVVSAPQDEYLKEAYFIRNFSFISGLCSLLVMIATILFNVKILNKNLLVIRNGILSFFSYLNRESSKAELINLDSKDEFGQMAKVVNENIVKTQKGIEEDRKLIDETIAVLGEFEQGDLCQRLNLSVSNPALMQLKEVLNNMASNLENNIDNVLKVLEQYSNYNYLNKIDQKGLKEHLLKLASGVNNLGDSITQMLIDNKTNGLTLGKSSSELLLNVDKLNLSSNEAAASLEETAAALEEITSNVRNNTQNIAQMAKLSSEVTKLANDGENFANQTTVAMDEINNQVNLVNEAISIIDNIAFQTNILSLNAAVEAATAGEAGKGFAVVAQEVRNLASRSAEAAQDIKTIVENATIKANQGKSIATNMIGGYKELNHSISQTINLINDIQNASKEQLSGIEQINDAVTQLDRQTQQNASIATQTQDIAIVADEIAKLVVSDVDAKEFVGKDKVKGKDVNKSKEFKNNHKEESLDSPFITKKSSKRSEQSDEWENF</sequence>
<dbReference type="GO" id="GO:0007165">
    <property type="term" value="P:signal transduction"/>
    <property type="evidence" value="ECO:0007669"/>
    <property type="project" value="UniProtKB-KW"/>
</dbReference>
<dbReference type="AlphaFoldDB" id="A0AAW7QCM2"/>
<keyword evidence="6" id="KW-1133">Transmembrane helix</keyword>
<comment type="caution">
    <text evidence="8">The sequence shown here is derived from an EMBL/GenBank/DDBJ whole genome shotgun (WGS) entry which is preliminary data.</text>
</comment>
<dbReference type="Gene3D" id="3.30.450.20">
    <property type="entry name" value="PAS domain"/>
    <property type="match status" value="2"/>
</dbReference>
<organism evidence="8 9">
    <name type="scientific">Aliarcobacter butzleri</name>
    <dbReference type="NCBI Taxonomy" id="28197"/>
    <lineage>
        <taxon>Bacteria</taxon>
        <taxon>Pseudomonadati</taxon>
        <taxon>Campylobacterota</taxon>
        <taxon>Epsilonproteobacteria</taxon>
        <taxon>Campylobacterales</taxon>
        <taxon>Arcobacteraceae</taxon>
        <taxon>Aliarcobacter</taxon>
    </lineage>
</organism>
<dbReference type="SUPFAM" id="SSF58104">
    <property type="entry name" value="Methyl-accepting chemotaxis protein (MCP) signaling domain"/>
    <property type="match status" value="1"/>
</dbReference>
<evidence type="ECO:0000256" key="3">
    <source>
        <dbReference type="PROSITE-ProRule" id="PRU00284"/>
    </source>
</evidence>
<keyword evidence="6" id="KW-0472">Membrane</keyword>
<dbReference type="InterPro" id="IPR051310">
    <property type="entry name" value="MCP_chemotaxis"/>
</dbReference>
<dbReference type="PANTHER" id="PTHR43531:SF11">
    <property type="entry name" value="METHYL-ACCEPTING CHEMOTAXIS PROTEIN 3"/>
    <property type="match status" value="1"/>
</dbReference>
<dbReference type="CDD" id="cd11386">
    <property type="entry name" value="MCP_signal"/>
    <property type="match status" value="1"/>
</dbReference>
<dbReference type="Proteomes" id="UP001170364">
    <property type="component" value="Unassembled WGS sequence"/>
</dbReference>
<dbReference type="GO" id="GO:0005886">
    <property type="term" value="C:plasma membrane"/>
    <property type="evidence" value="ECO:0007669"/>
    <property type="project" value="TreeGrafter"/>
</dbReference>
<dbReference type="GO" id="GO:0004888">
    <property type="term" value="F:transmembrane signaling receptor activity"/>
    <property type="evidence" value="ECO:0007669"/>
    <property type="project" value="TreeGrafter"/>
</dbReference>
<evidence type="ECO:0000256" key="4">
    <source>
        <dbReference type="SAM" id="Coils"/>
    </source>
</evidence>
<name>A0AAW7QCM2_9BACT</name>
<dbReference type="PANTHER" id="PTHR43531">
    <property type="entry name" value="PROTEIN ICFG"/>
    <property type="match status" value="1"/>
</dbReference>
<evidence type="ECO:0000313" key="9">
    <source>
        <dbReference type="Proteomes" id="UP001170364"/>
    </source>
</evidence>
<dbReference type="PROSITE" id="PS50111">
    <property type="entry name" value="CHEMOTAXIS_TRANSDUC_2"/>
    <property type="match status" value="1"/>
</dbReference>
<protein>
    <submittedName>
        <fullName evidence="8">Methyl-accepting chemotaxis protein</fullName>
    </submittedName>
</protein>
<feature type="compositionally biased region" description="Basic and acidic residues" evidence="5">
    <location>
        <begin position="754"/>
        <end position="771"/>
    </location>
</feature>
<dbReference type="RefSeq" id="WP_301370695.1">
    <property type="nucleotide sequence ID" value="NZ_JAQJJF010000006.1"/>
</dbReference>
<gene>
    <name evidence="8" type="ORF">PJV93_07960</name>
</gene>
<keyword evidence="3" id="KW-0807">Transducer</keyword>
<feature type="transmembrane region" description="Helical" evidence="6">
    <location>
        <begin position="320"/>
        <end position="340"/>
    </location>
</feature>
<dbReference type="CDD" id="cd12913">
    <property type="entry name" value="PDC1_MCP_like"/>
    <property type="match status" value="1"/>
</dbReference>
<feature type="region of interest" description="Disordered" evidence="5">
    <location>
        <begin position="754"/>
        <end position="794"/>
    </location>
</feature>
<dbReference type="Pfam" id="PF00015">
    <property type="entry name" value="MCPsignal"/>
    <property type="match status" value="1"/>
</dbReference>
<accession>A0AAW7QCM2</accession>
<dbReference type="EMBL" id="JAQJJG010000008">
    <property type="protein sequence ID" value="MDN5123843.1"/>
    <property type="molecule type" value="Genomic_DNA"/>
</dbReference>
<dbReference type="Gene3D" id="1.10.287.950">
    <property type="entry name" value="Methyl-accepting chemotaxis protein"/>
    <property type="match status" value="1"/>
</dbReference>
<proteinExistence type="inferred from homology"/>
<dbReference type="GO" id="GO:0006935">
    <property type="term" value="P:chemotaxis"/>
    <property type="evidence" value="ECO:0007669"/>
    <property type="project" value="UniProtKB-KW"/>
</dbReference>
<feature type="coiled-coil region" evidence="4">
    <location>
        <begin position="436"/>
        <end position="463"/>
    </location>
</feature>
<evidence type="ECO:0000256" key="5">
    <source>
        <dbReference type="SAM" id="MobiDB-lite"/>
    </source>
</evidence>
<evidence type="ECO:0000313" key="8">
    <source>
        <dbReference type="EMBL" id="MDN5123843.1"/>
    </source>
</evidence>
<dbReference type="CDD" id="cd12912">
    <property type="entry name" value="PDC2_MCP_like"/>
    <property type="match status" value="1"/>
</dbReference>
<reference evidence="8" key="1">
    <citation type="journal article" date="2023" name="Microorganisms">
        <title>Genomic Characterization of Arcobacter butzleri Strains Isolated from Various Sources in Lithuania.</title>
        <authorList>
            <person name="Uljanovas D."/>
            <person name="Golz G."/>
            <person name="Fleischmann S."/>
            <person name="Kudirkiene E."/>
            <person name="Kasetiene N."/>
            <person name="Grineviciene A."/>
            <person name="Tamuleviciene E."/>
            <person name="Aksomaitiene J."/>
            <person name="Alter T."/>
            <person name="Malakauskas M."/>
        </authorList>
    </citation>
    <scope>NUCLEOTIDE SEQUENCE</scope>
    <source>
        <strain evidence="8">S41</strain>
    </source>
</reference>
<evidence type="ECO:0000259" key="7">
    <source>
        <dbReference type="PROSITE" id="PS50111"/>
    </source>
</evidence>
<keyword evidence="6" id="KW-0812">Transmembrane</keyword>
<comment type="similarity">
    <text evidence="2">Belongs to the methyl-accepting chemotaxis (MCP) protein family.</text>
</comment>
<evidence type="ECO:0000256" key="2">
    <source>
        <dbReference type="ARBA" id="ARBA00029447"/>
    </source>
</evidence>
<keyword evidence="4" id="KW-0175">Coiled coil</keyword>
<dbReference type="Pfam" id="PF22673">
    <property type="entry name" value="MCP-like_PDC_1"/>
    <property type="match status" value="1"/>
</dbReference>
<evidence type="ECO:0000256" key="1">
    <source>
        <dbReference type="ARBA" id="ARBA00022500"/>
    </source>
</evidence>
<evidence type="ECO:0000256" key="6">
    <source>
        <dbReference type="SAM" id="Phobius"/>
    </source>
</evidence>
<feature type="domain" description="Methyl-accepting transducer" evidence="7">
    <location>
        <begin position="502"/>
        <end position="731"/>
    </location>
</feature>
<reference evidence="8" key="2">
    <citation type="submission" date="2023-01" db="EMBL/GenBank/DDBJ databases">
        <authorList>
            <person name="Uljanovas D."/>
        </authorList>
    </citation>
    <scope>NUCLEOTIDE SEQUENCE</scope>
    <source>
        <strain evidence="8">S41</strain>
    </source>
</reference>
<keyword evidence="1" id="KW-0145">Chemotaxis</keyword>